<protein>
    <submittedName>
        <fullName evidence="11">CrcB-like protein-domain-containing protein</fullName>
    </submittedName>
</protein>
<reference evidence="11" key="1">
    <citation type="journal article" date="2021" name="Nat. Commun.">
        <title>Genetic determinants of endophytism in the Arabidopsis root mycobiome.</title>
        <authorList>
            <person name="Mesny F."/>
            <person name="Miyauchi S."/>
            <person name="Thiergart T."/>
            <person name="Pickel B."/>
            <person name="Atanasova L."/>
            <person name="Karlsson M."/>
            <person name="Huettel B."/>
            <person name="Barry K.W."/>
            <person name="Haridas S."/>
            <person name="Chen C."/>
            <person name="Bauer D."/>
            <person name="Andreopoulos W."/>
            <person name="Pangilinan J."/>
            <person name="LaButti K."/>
            <person name="Riley R."/>
            <person name="Lipzen A."/>
            <person name="Clum A."/>
            <person name="Drula E."/>
            <person name="Henrissat B."/>
            <person name="Kohler A."/>
            <person name="Grigoriev I.V."/>
            <person name="Martin F.M."/>
            <person name="Hacquard S."/>
        </authorList>
    </citation>
    <scope>NUCLEOTIDE SEQUENCE</scope>
    <source>
        <strain evidence="11">MPI-CAGE-AT-0147</strain>
    </source>
</reference>
<keyword evidence="6 10" id="KW-0472">Membrane</keyword>
<evidence type="ECO:0000256" key="9">
    <source>
        <dbReference type="SAM" id="MobiDB-lite"/>
    </source>
</evidence>
<feature type="compositionally biased region" description="Basic and acidic residues" evidence="9">
    <location>
        <begin position="1"/>
        <end position="13"/>
    </location>
</feature>
<dbReference type="InterPro" id="IPR003691">
    <property type="entry name" value="FluC"/>
</dbReference>
<dbReference type="EMBL" id="JAGMUV010000011">
    <property type="protein sequence ID" value="KAH7140701.1"/>
    <property type="molecule type" value="Genomic_DNA"/>
</dbReference>
<dbReference type="GO" id="GO:0005886">
    <property type="term" value="C:plasma membrane"/>
    <property type="evidence" value="ECO:0007669"/>
    <property type="project" value="UniProtKB-SubCell"/>
</dbReference>
<keyword evidence="5 10" id="KW-1133">Transmembrane helix</keyword>
<evidence type="ECO:0000256" key="4">
    <source>
        <dbReference type="ARBA" id="ARBA00022692"/>
    </source>
</evidence>
<feature type="transmembrane region" description="Helical" evidence="10">
    <location>
        <begin position="291"/>
        <end position="317"/>
    </location>
</feature>
<evidence type="ECO:0000256" key="7">
    <source>
        <dbReference type="ARBA" id="ARBA00035120"/>
    </source>
</evidence>
<comment type="caution">
    <text evidence="11">The sequence shown here is derived from an EMBL/GenBank/DDBJ whole genome shotgun (WGS) entry which is preliminary data.</text>
</comment>
<evidence type="ECO:0000256" key="6">
    <source>
        <dbReference type="ARBA" id="ARBA00023136"/>
    </source>
</evidence>
<feature type="compositionally biased region" description="Basic and acidic residues" evidence="9">
    <location>
        <begin position="42"/>
        <end position="53"/>
    </location>
</feature>
<feature type="transmembrane region" description="Helical" evidence="10">
    <location>
        <begin position="169"/>
        <end position="188"/>
    </location>
</feature>
<feature type="transmembrane region" description="Helical" evidence="10">
    <location>
        <begin position="362"/>
        <end position="382"/>
    </location>
</feature>
<comment type="similarity">
    <text evidence="7">Belongs to the fluoride channel Fluc/FEX (TC 1.A.43) family.</text>
</comment>
<accession>A0A9P9J2C0</accession>
<evidence type="ECO:0000256" key="8">
    <source>
        <dbReference type="ARBA" id="ARBA00035585"/>
    </source>
</evidence>
<organism evidence="11 12">
    <name type="scientific">Dactylonectria macrodidyma</name>
    <dbReference type="NCBI Taxonomy" id="307937"/>
    <lineage>
        <taxon>Eukaryota</taxon>
        <taxon>Fungi</taxon>
        <taxon>Dikarya</taxon>
        <taxon>Ascomycota</taxon>
        <taxon>Pezizomycotina</taxon>
        <taxon>Sordariomycetes</taxon>
        <taxon>Hypocreomycetidae</taxon>
        <taxon>Hypocreales</taxon>
        <taxon>Nectriaceae</taxon>
        <taxon>Dactylonectria</taxon>
    </lineage>
</organism>
<feature type="transmembrane region" description="Helical" evidence="10">
    <location>
        <begin position="458"/>
        <end position="480"/>
    </location>
</feature>
<keyword evidence="4 10" id="KW-0812">Transmembrane</keyword>
<comment type="subcellular location">
    <subcellularLocation>
        <location evidence="2">Cell membrane</location>
        <topology evidence="2">Multi-pass membrane protein</topology>
    </subcellularLocation>
</comment>
<dbReference type="PANTHER" id="PTHR28259:SF1">
    <property type="entry name" value="FLUORIDE EXPORT PROTEIN 1-RELATED"/>
    <property type="match status" value="1"/>
</dbReference>
<keyword evidence="12" id="KW-1185">Reference proteome</keyword>
<evidence type="ECO:0000313" key="11">
    <source>
        <dbReference type="EMBL" id="KAH7140701.1"/>
    </source>
</evidence>
<evidence type="ECO:0000313" key="12">
    <source>
        <dbReference type="Proteomes" id="UP000738349"/>
    </source>
</evidence>
<feature type="transmembrane region" description="Helical" evidence="10">
    <location>
        <begin position="143"/>
        <end position="163"/>
    </location>
</feature>
<evidence type="ECO:0000256" key="2">
    <source>
        <dbReference type="ARBA" id="ARBA00004651"/>
    </source>
</evidence>
<feature type="region of interest" description="Disordered" evidence="9">
    <location>
        <begin position="1"/>
        <end position="107"/>
    </location>
</feature>
<name>A0A9P9J2C0_9HYPO</name>
<sequence length="493" mass="53391">MERAADSQRERNESGAYEIPGSYLELDEVSSKPPISQTLDYEGDRPEEEKLPRDGSGVYDIPNSYPELDEVSSKPPILQTLTDGGDGPEKERTPPRNGINEHGSPILQPGLWEEEEASEEPSMQAANDLEVSEFATQVYTHSYLVLFAILGTLARLGLTALTSYPGTPVIFNTLWSNVAGSLVMGFLAEDRMLFRYEWGTPVYHQAIERAKQKARDEEGSAPSIVDLAAAKRAHLAAKKSIPMYIGLATGFCGSFTTFSSFIKDVFLALSNELKTPSVTGSPPGRNGGYSFMAMLAVIITTISLSMAGLFVGAQLALALERITPSVPFRVARKFIDPLAMFLGLGCWLGAILLSVFPPHDSWRGQATFSLIFAPLGCLARFHLSLHLNGMVARFPMGTFVANVLGTVLLGMAWDIAHVPIGGVVGCQVLQGVEDGFCGCLTTISTWVSELSTLRRRSAWVYGTVSVGTSLALMIAIMGGLRWSDGYSELLCSK</sequence>
<gene>
    <name evidence="11" type="ORF">EDB81DRAFT_885420</name>
</gene>
<evidence type="ECO:0000256" key="3">
    <source>
        <dbReference type="ARBA" id="ARBA00022475"/>
    </source>
</evidence>
<evidence type="ECO:0000256" key="1">
    <source>
        <dbReference type="ARBA" id="ARBA00002598"/>
    </source>
</evidence>
<comment type="catalytic activity">
    <reaction evidence="8">
        <text>fluoride(in) = fluoride(out)</text>
        <dbReference type="Rhea" id="RHEA:76159"/>
        <dbReference type="ChEBI" id="CHEBI:17051"/>
    </reaction>
    <physiologicalReaction direction="left-to-right" evidence="8">
        <dbReference type="Rhea" id="RHEA:76160"/>
    </physiologicalReaction>
</comment>
<dbReference type="Pfam" id="PF02537">
    <property type="entry name" value="CRCB"/>
    <property type="match status" value="2"/>
</dbReference>
<dbReference type="GO" id="GO:1903425">
    <property type="term" value="F:fluoride transmembrane transporter activity"/>
    <property type="evidence" value="ECO:0007669"/>
    <property type="project" value="TreeGrafter"/>
</dbReference>
<evidence type="ECO:0000256" key="5">
    <source>
        <dbReference type="ARBA" id="ARBA00022989"/>
    </source>
</evidence>
<feature type="transmembrane region" description="Helical" evidence="10">
    <location>
        <begin position="241"/>
        <end position="262"/>
    </location>
</feature>
<dbReference type="PANTHER" id="PTHR28259">
    <property type="entry name" value="FLUORIDE EXPORT PROTEIN 1-RELATED"/>
    <property type="match status" value="1"/>
</dbReference>
<feature type="transmembrane region" description="Helical" evidence="10">
    <location>
        <begin position="394"/>
        <end position="413"/>
    </location>
</feature>
<dbReference type="OrthoDB" id="409792at2759"/>
<comment type="function">
    <text evidence="1">Fluoride channel required for the rapid expulsion of cytoplasmic fluoride.</text>
</comment>
<proteinExistence type="inferred from homology"/>
<keyword evidence="3" id="KW-1003">Cell membrane</keyword>
<dbReference type="AlphaFoldDB" id="A0A9P9J2C0"/>
<feature type="transmembrane region" description="Helical" evidence="10">
    <location>
        <begin position="338"/>
        <end position="356"/>
    </location>
</feature>
<evidence type="ECO:0000256" key="10">
    <source>
        <dbReference type="SAM" id="Phobius"/>
    </source>
</evidence>
<dbReference type="Proteomes" id="UP000738349">
    <property type="component" value="Unassembled WGS sequence"/>
</dbReference>